<dbReference type="Pfam" id="PF08399">
    <property type="entry name" value="VWA_N"/>
    <property type="match status" value="1"/>
</dbReference>
<reference evidence="20" key="2">
    <citation type="submission" date="2018-07" db="EMBL/GenBank/DDBJ databases">
        <authorList>
            <person name="Quirk P.G."/>
            <person name="Krulwich T.A."/>
        </authorList>
    </citation>
    <scope>NUCLEOTIDE SEQUENCE</scope>
</reference>
<dbReference type="FunFam" id="3.40.50.410:FF:000007">
    <property type="entry name" value="Calcium voltage-gated channel auxiliary subunit alpha2delta 3"/>
    <property type="match status" value="1"/>
</dbReference>
<dbReference type="InterPro" id="IPR002035">
    <property type="entry name" value="VWF_A"/>
</dbReference>
<evidence type="ECO:0000256" key="9">
    <source>
        <dbReference type="ARBA" id="ARBA00022882"/>
    </source>
</evidence>
<dbReference type="EMBL" id="UFQS01000219">
    <property type="protein sequence ID" value="SSX01548.1"/>
    <property type="molecule type" value="Genomic_DNA"/>
</dbReference>
<dbReference type="Pfam" id="PF08473">
    <property type="entry name" value="VGCC_alpha2"/>
    <property type="match status" value="1"/>
</dbReference>
<dbReference type="FunFam" id="3.30.450.20:FF:000057">
    <property type="entry name" value="Voltage-dependent calcium channel subunit alpha-2/delta-4"/>
    <property type="match status" value="1"/>
</dbReference>
<organism evidence="19">
    <name type="scientific">Culicoides sonorensis</name>
    <name type="common">Biting midge</name>
    <dbReference type="NCBI Taxonomy" id="179676"/>
    <lineage>
        <taxon>Eukaryota</taxon>
        <taxon>Metazoa</taxon>
        <taxon>Ecdysozoa</taxon>
        <taxon>Arthropoda</taxon>
        <taxon>Hexapoda</taxon>
        <taxon>Insecta</taxon>
        <taxon>Pterygota</taxon>
        <taxon>Neoptera</taxon>
        <taxon>Endopterygota</taxon>
        <taxon>Diptera</taxon>
        <taxon>Nematocera</taxon>
        <taxon>Chironomoidea</taxon>
        <taxon>Ceratopogonidae</taxon>
        <taxon>Ceratopogoninae</taxon>
        <taxon>Culicoides</taxon>
        <taxon>Monoculicoides</taxon>
    </lineage>
</organism>
<dbReference type="SUPFAM" id="SSF53300">
    <property type="entry name" value="vWA-like"/>
    <property type="match status" value="1"/>
</dbReference>
<sequence>MIKMTSCKSFAGILVLTLLITSDIISGDPDEDIPHNEVRNWALKFGVDLWEFGRQFTKMNDIKTRYKDADIEVTRKDGIMLLREIATEVKNFMDFKMNAVMRIMDSAEQAALSESDPDGQSQKSNNGFYDSRTINEYKSDGSLSEGSRQLILKHMRRFEGLPVNVTYSSLLVPAGIDLTESEIEQAISWSSHLDPLFANNLERDPALSWQYFGSSNGFLRRFPGTAWPAEGHIGKKDITDFRTEDWFIQAAASPKDVIILLDTSSSMSGKEYSLAMQTASAILDTLGDNDYVNLLSISDKIRAAVPCFQNMLVRATPDNKKEIKAAANAIDPDGTSNFTGGLETAFELLHQYNISGKGSQCNQAIMIITDGPDETYESVIKQYNWPHRPVRLFTYLIGKSSGGADNLNWMACQNKGFFVTIKTPDDIRKKVMQYAFVMARPMVLYQADHPVHWSPVFVGGRSSGFPISKEEKRRLVITVTTPVFDRRNHSVRVANLLGVVGTDVPIEEIQKVIPQHKLGVNGYSFILDNNGKVLYHPDFRPIGDGGEYMNSLKPKYHSIDLTEVELPETDANHPKDRENENVNYLYDMRHEMVMQKEGETEIRVLVHHDDMKRVSMRNLRYYYGPIDGTPFSLALALPDKYGIHELKAQQEIRHSHQNVTEYFKGNNWRVNPDWVYCEYNTLKDLDKDSDLSNGQDENSFREREPDTPEEQLLHFLSRAGRQGWKWMSLRPRSPTPHHGHNGLGMGSHFAQNHAQNANVGSRKAEPYFCDRYLVQSLVRDAMVTDGLDRKSNPHTTRKEDKHPIATLMALLHRQGYQMFGVTTSFVATRSGLLRWIDHIPPSPDSKEPQGYQMFGVTTSFVATRSGLLRWIDHIPPSADSKEPHFSVKNIRAIDQSWYQRAVDQHAVEPDGFVYSVPFDSGYNGKNSSVVVTATHAIFIEHRGHKAPAAVVGLQFQHESLAKHFVNITSACTGVTGNCKKTCASDDLDCYLLDNNGFVLLSEKSEHTGKFFGQIDGTIMDSLVQDRIYRRVPLNDYQGICSDKDNPYRAAGEILRPLTPFAWFFKYISTYVMTWLSILSISHAWPHSYDDVYQYPENVNDYNYDETMYNANFGTDDLVPPSVSLPPTSDSGNSAPTQQSAGEKPKSGADKSSGPRVIPDPVHARSCDLTTDLYLLQPERLNQGGQNNPLKGKLTNCHQSGCERPFSVQKIPHSNLILLVVDTLCPCGSKQLDIEPQEVPDGAGACGARRLSREKLERKRPSKCINYHPEEIEIQQCATATTLLLASSKFLAIFSSIISFSIMLILTSTNA</sequence>
<evidence type="ECO:0000256" key="5">
    <source>
        <dbReference type="ARBA" id="ARBA00022692"/>
    </source>
</evidence>
<dbReference type="GO" id="GO:0046872">
    <property type="term" value="F:metal ion binding"/>
    <property type="evidence" value="ECO:0007669"/>
    <property type="project" value="UniProtKB-KW"/>
</dbReference>
<dbReference type="PROSITE" id="PS50234">
    <property type="entry name" value="VWFA"/>
    <property type="match status" value="1"/>
</dbReference>
<evidence type="ECO:0000256" key="11">
    <source>
        <dbReference type="ARBA" id="ARBA00023065"/>
    </source>
</evidence>
<evidence type="ECO:0000256" key="8">
    <source>
        <dbReference type="ARBA" id="ARBA00022837"/>
    </source>
</evidence>
<feature type="signal peptide" evidence="17">
    <location>
        <begin position="1"/>
        <end position="27"/>
    </location>
</feature>
<comment type="subcellular location">
    <subcellularLocation>
        <location evidence="1">Membrane</location>
        <topology evidence="1">Single-pass type I membrane protein</topology>
    </subcellularLocation>
</comment>
<feature type="compositionally biased region" description="Low complexity" evidence="16">
    <location>
        <begin position="1118"/>
        <end position="1130"/>
    </location>
</feature>
<dbReference type="Gene3D" id="3.40.50.410">
    <property type="entry name" value="von Willebrand factor, type A domain"/>
    <property type="match status" value="1"/>
</dbReference>
<evidence type="ECO:0000259" key="18">
    <source>
        <dbReference type="PROSITE" id="PS50234"/>
    </source>
</evidence>
<dbReference type="SMART" id="SM00327">
    <property type="entry name" value="VWA"/>
    <property type="match status" value="1"/>
</dbReference>
<evidence type="ECO:0000256" key="3">
    <source>
        <dbReference type="ARBA" id="ARBA00022568"/>
    </source>
</evidence>
<feature type="compositionally biased region" description="Polar residues" evidence="16">
    <location>
        <begin position="118"/>
        <end position="132"/>
    </location>
</feature>
<feature type="compositionally biased region" description="Polar residues" evidence="16">
    <location>
        <begin position="1131"/>
        <end position="1140"/>
    </location>
</feature>
<dbReference type="InterPro" id="IPR051173">
    <property type="entry name" value="Ca_channel_alpha-2/delta"/>
</dbReference>
<evidence type="ECO:0000256" key="12">
    <source>
        <dbReference type="ARBA" id="ARBA00023136"/>
    </source>
</evidence>
<accession>A0A336KCU2</accession>
<evidence type="ECO:0000313" key="19">
    <source>
        <dbReference type="EMBL" id="SSX01548.1"/>
    </source>
</evidence>
<feature type="region of interest" description="Disordered" evidence="16">
    <location>
        <begin position="687"/>
        <end position="709"/>
    </location>
</feature>
<dbReference type="EMBL" id="UFQT01000219">
    <property type="protein sequence ID" value="SSX21928.1"/>
    <property type="molecule type" value="Genomic_DNA"/>
</dbReference>
<keyword evidence="6" id="KW-0479">Metal-binding</keyword>
<evidence type="ECO:0000256" key="17">
    <source>
        <dbReference type="SAM" id="SignalP"/>
    </source>
</evidence>
<keyword evidence="13" id="KW-1015">Disulfide bond</keyword>
<keyword evidence="5" id="KW-0812">Transmembrane</keyword>
<evidence type="ECO:0000256" key="14">
    <source>
        <dbReference type="ARBA" id="ARBA00023180"/>
    </source>
</evidence>
<dbReference type="GO" id="GO:0005891">
    <property type="term" value="C:voltage-gated calcium channel complex"/>
    <property type="evidence" value="ECO:0007669"/>
    <property type="project" value="TreeGrafter"/>
</dbReference>
<dbReference type="CDD" id="cd12912">
    <property type="entry name" value="PDC2_MCP_like"/>
    <property type="match status" value="1"/>
</dbReference>
<dbReference type="PANTHER" id="PTHR10166">
    <property type="entry name" value="VOLTAGE-DEPENDENT CALCIUM CHANNEL SUBUNIT ALPHA-2/DELTA-RELATED"/>
    <property type="match status" value="1"/>
</dbReference>
<dbReference type="PANTHER" id="PTHR10166:SF37">
    <property type="entry name" value="STOLID, ISOFORM H"/>
    <property type="match status" value="1"/>
</dbReference>
<keyword evidence="9" id="KW-0851">Voltage-gated channel</keyword>
<name>A0A336KCU2_CULSO</name>
<keyword evidence="4" id="KW-0107">Calcium channel</keyword>
<keyword evidence="10" id="KW-1133">Transmembrane helix</keyword>
<dbReference type="InterPro" id="IPR036465">
    <property type="entry name" value="vWFA_dom_sf"/>
</dbReference>
<keyword evidence="2" id="KW-0813">Transport</keyword>
<feature type="chain" id="PRO_5033778104" evidence="17">
    <location>
        <begin position="28"/>
        <end position="1310"/>
    </location>
</feature>
<evidence type="ECO:0000256" key="6">
    <source>
        <dbReference type="ARBA" id="ARBA00022723"/>
    </source>
</evidence>
<keyword evidence="14" id="KW-0325">Glycoprotein</keyword>
<gene>
    <name evidence="19" type="primary">CSON005615</name>
</gene>
<keyword evidence="15" id="KW-0407">Ion channel</keyword>
<evidence type="ECO:0000256" key="10">
    <source>
        <dbReference type="ARBA" id="ARBA00022989"/>
    </source>
</evidence>
<evidence type="ECO:0000256" key="15">
    <source>
        <dbReference type="ARBA" id="ARBA00023303"/>
    </source>
</evidence>
<keyword evidence="3" id="KW-0109">Calcium transport</keyword>
<dbReference type="VEuPathDB" id="VectorBase:CSON005615"/>
<evidence type="ECO:0000256" key="2">
    <source>
        <dbReference type="ARBA" id="ARBA00022448"/>
    </source>
</evidence>
<dbReference type="InterPro" id="IPR013680">
    <property type="entry name" value="VDCC_a2/dsu"/>
</dbReference>
<feature type="domain" description="VWFA" evidence="18">
    <location>
        <begin position="256"/>
        <end position="435"/>
    </location>
</feature>
<feature type="region of interest" description="Disordered" evidence="16">
    <location>
        <begin position="1118"/>
        <end position="1162"/>
    </location>
</feature>
<dbReference type="InterPro" id="IPR013608">
    <property type="entry name" value="VWA_N"/>
</dbReference>
<dbReference type="GO" id="GO:0005245">
    <property type="term" value="F:voltage-gated calcium channel activity"/>
    <property type="evidence" value="ECO:0007669"/>
    <property type="project" value="TreeGrafter"/>
</dbReference>
<keyword evidence="8" id="KW-0106">Calcium</keyword>
<protein>
    <submittedName>
        <fullName evidence="19">CSON005615 protein</fullName>
    </submittedName>
</protein>
<keyword evidence="12" id="KW-0472">Membrane</keyword>
<evidence type="ECO:0000256" key="1">
    <source>
        <dbReference type="ARBA" id="ARBA00004479"/>
    </source>
</evidence>
<evidence type="ECO:0000256" key="16">
    <source>
        <dbReference type="SAM" id="MobiDB-lite"/>
    </source>
</evidence>
<reference evidence="19" key="1">
    <citation type="submission" date="2018-04" db="EMBL/GenBank/DDBJ databases">
        <authorList>
            <person name="Go L.Y."/>
            <person name="Mitchell J.A."/>
        </authorList>
    </citation>
    <scope>NUCLEOTIDE SEQUENCE</scope>
    <source>
        <tissue evidence="19">Whole organism</tissue>
    </source>
</reference>
<keyword evidence="11" id="KW-0406">Ion transport</keyword>
<evidence type="ECO:0000256" key="7">
    <source>
        <dbReference type="ARBA" id="ARBA00022729"/>
    </source>
</evidence>
<keyword evidence="7 17" id="KW-0732">Signal</keyword>
<dbReference type="Gene3D" id="3.30.450.20">
    <property type="entry name" value="PAS domain"/>
    <property type="match status" value="1"/>
</dbReference>
<proteinExistence type="predicted"/>
<dbReference type="Pfam" id="PF13768">
    <property type="entry name" value="VWA_3"/>
    <property type="match status" value="1"/>
</dbReference>
<feature type="region of interest" description="Disordered" evidence="16">
    <location>
        <begin position="110"/>
        <end position="133"/>
    </location>
</feature>
<evidence type="ECO:0000256" key="4">
    <source>
        <dbReference type="ARBA" id="ARBA00022673"/>
    </source>
</evidence>
<evidence type="ECO:0000313" key="20">
    <source>
        <dbReference type="EMBL" id="SSX21928.1"/>
    </source>
</evidence>
<evidence type="ECO:0000256" key="13">
    <source>
        <dbReference type="ARBA" id="ARBA00023157"/>
    </source>
</evidence>